<protein>
    <submittedName>
        <fullName evidence="2">Reverse transcriptase</fullName>
    </submittedName>
</protein>
<dbReference type="Proteomes" id="UP000030665">
    <property type="component" value="Unassembled WGS sequence"/>
</dbReference>
<dbReference type="GO" id="GO:0003964">
    <property type="term" value="F:RNA-directed DNA polymerase activity"/>
    <property type="evidence" value="ECO:0007669"/>
    <property type="project" value="UniProtKB-KW"/>
</dbReference>
<evidence type="ECO:0000313" key="2">
    <source>
        <dbReference type="EMBL" id="CDW59195.1"/>
    </source>
</evidence>
<keyword evidence="3" id="KW-1185">Reference proteome</keyword>
<accession>A0A077ZKT5</accession>
<reference evidence="2" key="1">
    <citation type="submission" date="2014-01" db="EMBL/GenBank/DDBJ databases">
        <authorList>
            <person name="Aslett M."/>
        </authorList>
    </citation>
    <scope>NUCLEOTIDE SEQUENCE</scope>
</reference>
<gene>
    <name evidence="2" type="ORF">TTRE_0000752501</name>
</gene>
<dbReference type="AlphaFoldDB" id="A0A077ZKT5"/>
<name>A0A077ZKT5_TRITR</name>
<proteinExistence type="predicted"/>
<dbReference type="EMBL" id="HG806515">
    <property type="protein sequence ID" value="CDW59195.1"/>
    <property type="molecule type" value="Genomic_DNA"/>
</dbReference>
<feature type="region of interest" description="Disordered" evidence="1">
    <location>
        <begin position="302"/>
        <end position="321"/>
    </location>
</feature>
<organism evidence="2 3">
    <name type="scientific">Trichuris trichiura</name>
    <name type="common">Whipworm</name>
    <name type="synonym">Trichocephalus trichiurus</name>
    <dbReference type="NCBI Taxonomy" id="36087"/>
    <lineage>
        <taxon>Eukaryota</taxon>
        <taxon>Metazoa</taxon>
        <taxon>Ecdysozoa</taxon>
        <taxon>Nematoda</taxon>
        <taxon>Enoplea</taxon>
        <taxon>Dorylaimia</taxon>
        <taxon>Trichinellida</taxon>
        <taxon>Trichuridae</taxon>
        <taxon>Trichuris</taxon>
    </lineage>
</organism>
<keyword evidence="2" id="KW-0695">RNA-directed DNA polymerase</keyword>
<evidence type="ECO:0000313" key="3">
    <source>
        <dbReference type="Proteomes" id="UP000030665"/>
    </source>
</evidence>
<dbReference type="STRING" id="36087.A0A077ZKT5"/>
<sequence>MVRQRVERVLHLPVSTLPDDFIHLPKKKKKSGLSFISLQETADRTTIRLVLSDSRSTDTAAQSVSELWFNQLCRSRLIRWQGVATSEQASLNVAKTARAAAREAKFMATYQGTGYKEFCDWRSNGWIAGEGMTGHNFIAALKVRTSLVPTRLRALKSRPELGDRRVLCRKCGVVSGAPESLSHISQNCAFTGRLIVLRHNGILNKLMQSVEASGFHLVHEPVIWLEGETFKPYLLFTRDDSCWVVNVAIPWETTVSVNRCHAEKCRKYERFKRAGLKLTGAKSFGAGAVVIGAQGGWCRPTTTSHRAAHSTNVAKNQQGHR</sequence>
<evidence type="ECO:0000256" key="1">
    <source>
        <dbReference type="SAM" id="MobiDB-lite"/>
    </source>
</evidence>
<keyword evidence="2" id="KW-0808">Transferase</keyword>
<dbReference type="OrthoDB" id="410381at2759"/>
<reference evidence="2" key="2">
    <citation type="submission" date="2014-03" db="EMBL/GenBank/DDBJ databases">
        <title>The whipworm genome and dual-species transcriptomics of an intimate host-pathogen interaction.</title>
        <authorList>
            <person name="Foth B.J."/>
            <person name="Tsai I.J."/>
            <person name="Reid A.J."/>
            <person name="Bancroft A.J."/>
            <person name="Nichol S."/>
            <person name="Tracey A."/>
            <person name="Holroyd N."/>
            <person name="Cotton J.A."/>
            <person name="Stanley E.J."/>
            <person name="Zarowiecki M."/>
            <person name="Liu J.Z."/>
            <person name="Huckvale T."/>
            <person name="Cooper P.J."/>
            <person name="Grencis R.K."/>
            <person name="Berriman M."/>
        </authorList>
    </citation>
    <scope>NUCLEOTIDE SEQUENCE [LARGE SCALE GENOMIC DNA]</scope>
</reference>
<keyword evidence="2" id="KW-0548">Nucleotidyltransferase</keyword>